<evidence type="ECO:0000256" key="5">
    <source>
        <dbReference type="ARBA" id="ARBA00022553"/>
    </source>
</evidence>
<dbReference type="SUPFAM" id="SSF47384">
    <property type="entry name" value="Homodimeric domain of signal transducing histidine kinase"/>
    <property type="match status" value="1"/>
</dbReference>
<sequence>MTFPRSAARTAGFSALYLVAMFLGRQTVMDGTNLSLVWPAAGVLALWFGTQRASRWRWLDVLSLAVITMTVNVATGATAALAAVFVAANLMQGCTFAVLVGRWLPEALITGDDGPVLSRLRQFWRLAGIAVLSSAAGTMIGPTGAWLLNRHLLWESAAVWMTRNVVAVVIVVVAGRYLGHPVRGWWRCRGTPRTGPGPWRSLPARKQAEYVAVLVASVVAYHLMFGFGRDLPAAFALIAITVWAGLRLSTGFVILHDLVFGTVAILFTLCGYGPFALIESQAVRALIAQLFVGTVTVVGLSLALSRDERDALTARLRQQARLLTTVIESVSEGIAVVDEENGFLVRNPAIERLLGGFDTTGDRVQSSTYYGLFHPDGTPIADRDLPHRRVFAGERLDPVEMLIRNAGIPEGRIVVVNTALMPGRINGLRHVVVAMHDVTEDRRHRDELANFAGVVAHDLLNPLATVEGWSQALLEDLDDPGALTDGITRIQRASTRMRALIDDLLVYTTARDAALAPAHCDLESLVADIAAGRRDHAQSAGETVPVFRFSGLDPVDGDPVLVRQLMENLIGNAIKYTGSGVTPTITVTTYADTAGPGMTRVEITDNGIGIPAGQHDAVFGNFHRAHVDAGYSGTGLGLAICKRIVERHGGTICASDNPDGRGTRVSFTLPSSRLPARAPTGPHPYRLRPSFERAR</sequence>
<feature type="transmembrane region" description="Helical" evidence="16">
    <location>
        <begin position="283"/>
        <end position="305"/>
    </location>
</feature>
<dbReference type="OrthoDB" id="5241402at2"/>
<dbReference type="InterPro" id="IPR003594">
    <property type="entry name" value="HATPase_dom"/>
</dbReference>
<dbReference type="InterPro" id="IPR050351">
    <property type="entry name" value="BphY/WalK/GraS-like"/>
</dbReference>
<name>A0A316FKP6_9ACTN</name>
<evidence type="ECO:0000256" key="2">
    <source>
        <dbReference type="ARBA" id="ARBA00004141"/>
    </source>
</evidence>
<dbReference type="InterPro" id="IPR036890">
    <property type="entry name" value="HATPase_C_sf"/>
</dbReference>
<dbReference type="GO" id="GO:0005524">
    <property type="term" value="F:ATP binding"/>
    <property type="evidence" value="ECO:0007669"/>
    <property type="project" value="UniProtKB-KW"/>
</dbReference>
<feature type="domain" description="Histidine kinase" evidence="17">
    <location>
        <begin position="454"/>
        <end position="673"/>
    </location>
</feature>
<evidence type="ECO:0000256" key="11">
    <source>
        <dbReference type="ARBA" id="ARBA00022989"/>
    </source>
</evidence>
<keyword evidence="12" id="KW-0902">Two-component regulatory system</keyword>
<evidence type="ECO:0000256" key="9">
    <source>
        <dbReference type="ARBA" id="ARBA00022777"/>
    </source>
</evidence>
<dbReference type="Gene3D" id="1.10.287.130">
    <property type="match status" value="1"/>
</dbReference>
<reference evidence="19 20" key="1">
    <citation type="submission" date="2018-05" db="EMBL/GenBank/DDBJ databases">
        <title>Genomic Encyclopedia of Archaeal and Bacterial Type Strains, Phase II (KMG-II): from individual species to whole genera.</title>
        <authorList>
            <person name="Goeker M."/>
        </authorList>
    </citation>
    <scope>NUCLEOTIDE SEQUENCE [LARGE SCALE GENOMIC DNA]</scope>
    <source>
        <strain evidence="19 20">DSM 45184</strain>
    </source>
</reference>
<evidence type="ECO:0000256" key="10">
    <source>
        <dbReference type="ARBA" id="ARBA00022840"/>
    </source>
</evidence>
<organism evidence="19 20">
    <name type="scientific">Actinoplanes xinjiangensis</name>
    <dbReference type="NCBI Taxonomy" id="512350"/>
    <lineage>
        <taxon>Bacteria</taxon>
        <taxon>Bacillati</taxon>
        <taxon>Actinomycetota</taxon>
        <taxon>Actinomycetes</taxon>
        <taxon>Micromonosporales</taxon>
        <taxon>Micromonosporaceae</taxon>
        <taxon>Actinoplanes</taxon>
    </lineage>
</organism>
<evidence type="ECO:0000256" key="7">
    <source>
        <dbReference type="ARBA" id="ARBA00022692"/>
    </source>
</evidence>
<evidence type="ECO:0000256" key="14">
    <source>
        <dbReference type="ARBA" id="ARBA00039401"/>
    </source>
</evidence>
<dbReference type="Gene3D" id="3.30.450.20">
    <property type="entry name" value="PAS domain"/>
    <property type="match status" value="1"/>
</dbReference>
<dbReference type="CDD" id="cd00082">
    <property type="entry name" value="HisKA"/>
    <property type="match status" value="1"/>
</dbReference>
<dbReference type="GO" id="GO:0000156">
    <property type="term" value="F:phosphorelay response regulator activity"/>
    <property type="evidence" value="ECO:0007669"/>
    <property type="project" value="TreeGrafter"/>
</dbReference>
<feature type="region of interest" description="Disordered" evidence="15">
    <location>
        <begin position="671"/>
        <end position="695"/>
    </location>
</feature>
<dbReference type="Pfam" id="PF00512">
    <property type="entry name" value="HisKA"/>
    <property type="match status" value="1"/>
</dbReference>
<dbReference type="SMART" id="SM00388">
    <property type="entry name" value="HisKA"/>
    <property type="match status" value="1"/>
</dbReference>
<dbReference type="Gene3D" id="3.30.565.10">
    <property type="entry name" value="Histidine kinase-like ATPase, C-terminal domain"/>
    <property type="match status" value="1"/>
</dbReference>
<comment type="caution">
    <text evidence="19">The sequence shown here is derived from an EMBL/GenBank/DDBJ whole genome shotgun (WGS) entry which is preliminary data.</text>
</comment>
<evidence type="ECO:0000256" key="13">
    <source>
        <dbReference type="ARBA" id="ARBA00023136"/>
    </source>
</evidence>
<dbReference type="InterPro" id="IPR004358">
    <property type="entry name" value="Sig_transdc_His_kin-like_C"/>
</dbReference>
<feature type="transmembrane region" description="Helical" evidence="16">
    <location>
        <begin position="126"/>
        <end position="148"/>
    </location>
</feature>
<dbReference type="SUPFAM" id="SSF55874">
    <property type="entry name" value="ATPase domain of HSP90 chaperone/DNA topoisomerase II/histidine kinase"/>
    <property type="match status" value="1"/>
</dbReference>
<dbReference type="RefSeq" id="WP_109593393.1">
    <property type="nucleotide sequence ID" value="NZ_BONA01000039.1"/>
</dbReference>
<feature type="transmembrane region" description="Helical" evidence="16">
    <location>
        <begin position="160"/>
        <end position="179"/>
    </location>
</feature>
<dbReference type="Proteomes" id="UP000245697">
    <property type="component" value="Unassembled WGS sequence"/>
</dbReference>
<evidence type="ECO:0000256" key="6">
    <source>
        <dbReference type="ARBA" id="ARBA00022679"/>
    </source>
</evidence>
<dbReference type="Pfam" id="PF02518">
    <property type="entry name" value="HATPase_c"/>
    <property type="match status" value="1"/>
</dbReference>
<dbReference type="GO" id="GO:0007234">
    <property type="term" value="P:osmosensory signaling via phosphorelay pathway"/>
    <property type="evidence" value="ECO:0007669"/>
    <property type="project" value="TreeGrafter"/>
</dbReference>
<comment type="subcellular location">
    <subcellularLocation>
        <location evidence="3">Cell membrane</location>
    </subcellularLocation>
    <subcellularLocation>
        <location evidence="2">Membrane</location>
        <topology evidence="2">Multi-pass membrane protein</topology>
    </subcellularLocation>
</comment>
<evidence type="ECO:0000256" key="4">
    <source>
        <dbReference type="ARBA" id="ARBA00012438"/>
    </source>
</evidence>
<keyword evidence="6" id="KW-0808">Transferase</keyword>
<evidence type="ECO:0000313" key="19">
    <source>
        <dbReference type="EMBL" id="PWK48360.1"/>
    </source>
</evidence>
<keyword evidence="5" id="KW-0597">Phosphoprotein</keyword>
<dbReference type="AlphaFoldDB" id="A0A316FKP6"/>
<keyword evidence="20" id="KW-1185">Reference proteome</keyword>
<dbReference type="PROSITE" id="PS50112">
    <property type="entry name" value="PAS"/>
    <property type="match status" value="1"/>
</dbReference>
<dbReference type="InterPro" id="IPR035965">
    <property type="entry name" value="PAS-like_dom_sf"/>
</dbReference>
<accession>A0A316FKP6</accession>
<dbReference type="PANTHER" id="PTHR42878:SF7">
    <property type="entry name" value="SENSOR HISTIDINE KINASE GLRK"/>
    <property type="match status" value="1"/>
</dbReference>
<keyword evidence="11 16" id="KW-1133">Transmembrane helix</keyword>
<gene>
    <name evidence="19" type="ORF">BC793_106390</name>
</gene>
<dbReference type="InterPro" id="IPR005467">
    <property type="entry name" value="His_kinase_dom"/>
</dbReference>
<evidence type="ECO:0000256" key="3">
    <source>
        <dbReference type="ARBA" id="ARBA00004236"/>
    </source>
</evidence>
<dbReference type="EC" id="2.7.13.3" evidence="4"/>
<dbReference type="InterPro" id="IPR000014">
    <property type="entry name" value="PAS"/>
</dbReference>
<feature type="domain" description="PAS" evidence="18">
    <location>
        <begin position="319"/>
        <end position="355"/>
    </location>
</feature>
<dbReference type="PANTHER" id="PTHR42878">
    <property type="entry name" value="TWO-COMPONENT HISTIDINE KINASE"/>
    <property type="match status" value="1"/>
</dbReference>
<dbReference type="EMBL" id="QGGR01000006">
    <property type="protein sequence ID" value="PWK48360.1"/>
    <property type="molecule type" value="Genomic_DNA"/>
</dbReference>
<feature type="transmembrane region" description="Helical" evidence="16">
    <location>
        <begin position="31"/>
        <end position="49"/>
    </location>
</feature>
<evidence type="ECO:0000259" key="18">
    <source>
        <dbReference type="PROSITE" id="PS50112"/>
    </source>
</evidence>
<dbReference type="GO" id="GO:0000155">
    <property type="term" value="F:phosphorelay sensor kinase activity"/>
    <property type="evidence" value="ECO:0007669"/>
    <property type="project" value="InterPro"/>
</dbReference>
<keyword evidence="13 16" id="KW-0472">Membrane</keyword>
<evidence type="ECO:0000256" key="15">
    <source>
        <dbReference type="SAM" id="MobiDB-lite"/>
    </source>
</evidence>
<feature type="transmembrane region" description="Helical" evidence="16">
    <location>
        <begin position="208"/>
        <end position="225"/>
    </location>
</feature>
<keyword evidence="7 16" id="KW-0812">Transmembrane</keyword>
<dbReference type="InterPro" id="IPR036097">
    <property type="entry name" value="HisK_dim/P_sf"/>
</dbReference>
<dbReference type="PRINTS" id="PR00344">
    <property type="entry name" value="BCTRLSENSOR"/>
</dbReference>
<dbReference type="GO" id="GO:0005886">
    <property type="term" value="C:plasma membrane"/>
    <property type="evidence" value="ECO:0007669"/>
    <property type="project" value="UniProtKB-SubCell"/>
</dbReference>
<evidence type="ECO:0000256" key="16">
    <source>
        <dbReference type="SAM" id="Phobius"/>
    </source>
</evidence>
<comment type="catalytic activity">
    <reaction evidence="1">
        <text>ATP + protein L-histidine = ADP + protein N-phospho-L-histidine.</text>
        <dbReference type="EC" id="2.7.13.3"/>
    </reaction>
</comment>
<dbReference type="PROSITE" id="PS50109">
    <property type="entry name" value="HIS_KIN"/>
    <property type="match status" value="1"/>
</dbReference>
<dbReference type="SMART" id="SM00387">
    <property type="entry name" value="HATPase_c"/>
    <property type="match status" value="1"/>
</dbReference>
<evidence type="ECO:0000259" key="17">
    <source>
        <dbReference type="PROSITE" id="PS50109"/>
    </source>
</evidence>
<evidence type="ECO:0000256" key="12">
    <source>
        <dbReference type="ARBA" id="ARBA00023012"/>
    </source>
</evidence>
<dbReference type="SUPFAM" id="SSF55785">
    <property type="entry name" value="PYP-like sensor domain (PAS domain)"/>
    <property type="match status" value="1"/>
</dbReference>
<evidence type="ECO:0000256" key="1">
    <source>
        <dbReference type="ARBA" id="ARBA00000085"/>
    </source>
</evidence>
<evidence type="ECO:0000256" key="8">
    <source>
        <dbReference type="ARBA" id="ARBA00022741"/>
    </source>
</evidence>
<dbReference type="GO" id="GO:0030295">
    <property type="term" value="F:protein kinase activator activity"/>
    <property type="evidence" value="ECO:0007669"/>
    <property type="project" value="TreeGrafter"/>
</dbReference>
<evidence type="ECO:0000313" key="20">
    <source>
        <dbReference type="Proteomes" id="UP000245697"/>
    </source>
</evidence>
<keyword evidence="9" id="KW-0418">Kinase</keyword>
<feature type="transmembrane region" description="Helical" evidence="16">
    <location>
        <begin position="61"/>
        <end position="86"/>
    </location>
</feature>
<feature type="transmembrane region" description="Helical" evidence="16">
    <location>
        <begin position="258"/>
        <end position="277"/>
    </location>
</feature>
<protein>
    <recommendedName>
        <fullName evidence="14">Sensor-like histidine kinase SenX3</fullName>
        <ecNumber evidence="4">2.7.13.3</ecNumber>
    </recommendedName>
</protein>
<keyword evidence="8" id="KW-0547">Nucleotide-binding</keyword>
<proteinExistence type="predicted"/>
<dbReference type="InterPro" id="IPR003661">
    <property type="entry name" value="HisK_dim/P_dom"/>
</dbReference>
<keyword evidence="10" id="KW-0067">ATP-binding</keyword>